<dbReference type="Proteomes" id="UP001595387">
    <property type="component" value="Unassembled WGS sequence"/>
</dbReference>
<evidence type="ECO:0000313" key="10">
    <source>
        <dbReference type="Proteomes" id="UP001595387"/>
    </source>
</evidence>
<dbReference type="RefSeq" id="WP_390303616.1">
    <property type="nucleotide sequence ID" value="NZ_JBHRRZ010000008.1"/>
</dbReference>
<keyword evidence="2" id="KW-1003">Cell membrane</keyword>
<evidence type="ECO:0000259" key="8">
    <source>
        <dbReference type="Pfam" id="PF06808"/>
    </source>
</evidence>
<feature type="transmembrane region" description="Helical" evidence="7">
    <location>
        <begin position="391"/>
        <end position="412"/>
    </location>
</feature>
<organism evidence="9 10">
    <name type="scientific">Virgibacillus sediminis</name>
    <dbReference type="NCBI Taxonomy" id="202260"/>
    <lineage>
        <taxon>Bacteria</taxon>
        <taxon>Bacillati</taxon>
        <taxon>Bacillota</taxon>
        <taxon>Bacilli</taxon>
        <taxon>Bacillales</taxon>
        <taxon>Bacillaceae</taxon>
        <taxon>Virgibacillus</taxon>
    </lineage>
</organism>
<protein>
    <submittedName>
        <fullName evidence="9">TRAP transporter large permease</fullName>
    </submittedName>
</protein>
<keyword evidence="3" id="KW-0997">Cell inner membrane</keyword>
<evidence type="ECO:0000256" key="5">
    <source>
        <dbReference type="ARBA" id="ARBA00022989"/>
    </source>
</evidence>
<feature type="transmembrane region" description="Helical" evidence="7">
    <location>
        <begin position="270"/>
        <end position="291"/>
    </location>
</feature>
<feature type="transmembrane region" description="Helical" evidence="7">
    <location>
        <begin position="137"/>
        <end position="158"/>
    </location>
</feature>
<dbReference type="NCBIfam" id="TIGR00786">
    <property type="entry name" value="dctM"/>
    <property type="match status" value="1"/>
</dbReference>
<feature type="transmembrane region" description="Helical" evidence="7">
    <location>
        <begin position="212"/>
        <end position="234"/>
    </location>
</feature>
<sequence>MAITITAFIVLLLIKIPIALVLGMTTVIYIWVTGNIGILTTLPQRLYSGMENYGLLAIPLFMLAGELMNSGGLTKRLVGFAQTVVGHFRGGLAYVNILANMMLASIIGSASAQIAMMSRTMVPAMEKEGYSRDFSTATTASAGLLGPIIPPSMLFIIYGVGSGVSIGEMFLAGVLPGILLSLTFIILIALIGMKQKWPTHDRAKIMEVARSFTTVIPALLVPLIIIVGVISGAFTPTESAAIASVVALISGFFFYREIKLKDTPSILVNTAKTTAMITLLIAMANIFGWMLSFEQVPQTIASWMASLTENPLIFLLLVNLFLLFVGMFMDGIAALVILIPIFTPLLVTYGIDPIHFGVIMCINLAAGLLTPPVGSGIYIASSLANISIGQLTRAILPFLLVTYVVLVILTYVPDIVLWLPAVIGE</sequence>
<evidence type="ECO:0000313" key="9">
    <source>
        <dbReference type="EMBL" id="MFC2947619.1"/>
    </source>
</evidence>
<dbReference type="EMBL" id="JBHRRZ010000008">
    <property type="protein sequence ID" value="MFC2947619.1"/>
    <property type="molecule type" value="Genomic_DNA"/>
</dbReference>
<comment type="subcellular location">
    <subcellularLocation>
        <location evidence="1">Cell inner membrane</location>
        <topology evidence="1">Multi-pass membrane protein</topology>
    </subcellularLocation>
</comment>
<feature type="transmembrane region" description="Helical" evidence="7">
    <location>
        <begin position="332"/>
        <end position="351"/>
    </location>
</feature>
<dbReference type="PANTHER" id="PTHR33362:SF2">
    <property type="entry name" value="TRAP TRANSPORTER LARGE PERMEASE PROTEIN"/>
    <property type="match status" value="1"/>
</dbReference>
<proteinExistence type="predicted"/>
<feature type="transmembrane region" description="Helical" evidence="7">
    <location>
        <begin position="240"/>
        <end position="258"/>
    </location>
</feature>
<dbReference type="InterPro" id="IPR004681">
    <property type="entry name" value="TRAP_DctM"/>
</dbReference>
<keyword evidence="10" id="KW-1185">Reference proteome</keyword>
<feature type="transmembrane region" description="Helical" evidence="7">
    <location>
        <begin position="357"/>
        <end position="379"/>
    </location>
</feature>
<keyword evidence="5 7" id="KW-1133">Transmembrane helix</keyword>
<evidence type="ECO:0000256" key="6">
    <source>
        <dbReference type="ARBA" id="ARBA00023136"/>
    </source>
</evidence>
<feature type="transmembrane region" description="Helical" evidence="7">
    <location>
        <begin position="53"/>
        <end position="73"/>
    </location>
</feature>
<comment type="caution">
    <text evidence="9">The sequence shown here is derived from an EMBL/GenBank/DDBJ whole genome shotgun (WGS) entry which is preliminary data.</text>
</comment>
<evidence type="ECO:0000256" key="7">
    <source>
        <dbReference type="SAM" id="Phobius"/>
    </source>
</evidence>
<dbReference type="PIRSF" id="PIRSF006066">
    <property type="entry name" value="HI0050"/>
    <property type="match status" value="1"/>
</dbReference>
<evidence type="ECO:0000256" key="2">
    <source>
        <dbReference type="ARBA" id="ARBA00022475"/>
    </source>
</evidence>
<reference evidence="10" key="1">
    <citation type="journal article" date="2019" name="Int. J. Syst. Evol. Microbiol.">
        <title>The Global Catalogue of Microorganisms (GCM) 10K type strain sequencing project: providing services to taxonomists for standard genome sequencing and annotation.</title>
        <authorList>
            <consortium name="The Broad Institute Genomics Platform"/>
            <consortium name="The Broad Institute Genome Sequencing Center for Infectious Disease"/>
            <person name="Wu L."/>
            <person name="Ma J."/>
        </authorList>
    </citation>
    <scope>NUCLEOTIDE SEQUENCE [LARGE SCALE GENOMIC DNA]</scope>
    <source>
        <strain evidence="10">KCTC 13193</strain>
    </source>
</reference>
<feature type="domain" description="TRAP C4-dicarboxylate transport system permease DctM subunit" evidence="8">
    <location>
        <begin position="6"/>
        <end position="415"/>
    </location>
</feature>
<keyword evidence="4 7" id="KW-0812">Transmembrane</keyword>
<keyword evidence="6 7" id="KW-0472">Membrane</keyword>
<dbReference type="Pfam" id="PF06808">
    <property type="entry name" value="DctM"/>
    <property type="match status" value="1"/>
</dbReference>
<dbReference type="PANTHER" id="PTHR33362">
    <property type="entry name" value="SIALIC ACID TRAP TRANSPORTER PERMEASE PROTEIN SIAT-RELATED"/>
    <property type="match status" value="1"/>
</dbReference>
<gene>
    <name evidence="9" type="ORF">ACFODW_04545</name>
</gene>
<accession>A0ABV7A3N1</accession>
<evidence type="ECO:0000256" key="4">
    <source>
        <dbReference type="ARBA" id="ARBA00022692"/>
    </source>
</evidence>
<evidence type="ECO:0000256" key="3">
    <source>
        <dbReference type="ARBA" id="ARBA00022519"/>
    </source>
</evidence>
<evidence type="ECO:0000256" key="1">
    <source>
        <dbReference type="ARBA" id="ARBA00004429"/>
    </source>
</evidence>
<feature type="transmembrane region" description="Helical" evidence="7">
    <location>
        <begin position="6"/>
        <end position="32"/>
    </location>
</feature>
<feature type="transmembrane region" description="Helical" evidence="7">
    <location>
        <begin position="93"/>
        <end position="116"/>
    </location>
</feature>
<name>A0ABV7A3N1_9BACI</name>
<feature type="transmembrane region" description="Helical" evidence="7">
    <location>
        <begin position="170"/>
        <end position="191"/>
    </location>
</feature>
<dbReference type="InterPro" id="IPR010656">
    <property type="entry name" value="DctM"/>
</dbReference>
<feature type="transmembrane region" description="Helical" evidence="7">
    <location>
        <begin position="303"/>
        <end position="325"/>
    </location>
</feature>